<name>A0A7J9CQ67_GOSGO</name>
<dbReference type="EMBL" id="JABEZY010000012">
    <property type="protein sequence ID" value="MBA0750637.1"/>
    <property type="molecule type" value="Genomic_DNA"/>
</dbReference>
<dbReference type="Proteomes" id="UP000593579">
    <property type="component" value="Unassembled WGS sequence"/>
</dbReference>
<evidence type="ECO:0000313" key="2">
    <source>
        <dbReference type="Proteomes" id="UP000593579"/>
    </source>
</evidence>
<gene>
    <name evidence="1" type="ORF">Gogos_002040</name>
</gene>
<feature type="non-terminal residue" evidence="1">
    <location>
        <position position="39"/>
    </location>
</feature>
<organism evidence="1 2">
    <name type="scientific">Gossypium gossypioides</name>
    <name type="common">Mexican cotton</name>
    <name type="synonym">Selera gossypioides</name>
    <dbReference type="NCBI Taxonomy" id="34282"/>
    <lineage>
        <taxon>Eukaryota</taxon>
        <taxon>Viridiplantae</taxon>
        <taxon>Streptophyta</taxon>
        <taxon>Embryophyta</taxon>
        <taxon>Tracheophyta</taxon>
        <taxon>Spermatophyta</taxon>
        <taxon>Magnoliopsida</taxon>
        <taxon>eudicotyledons</taxon>
        <taxon>Gunneridae</taxon>
        <taxon>Pentapetalae</taxon>
        <taxon>rosids</taxon>
        <taxon>malvids</taxon>
        <taxon>Malvales</taxon>
        <taxon>Malvaceae</taxon>
        <taxon>Malvoideae</taxon>
        <taxon>Gossypium</taxon>
    </lineage>
</organism>
<evidence type="ECO:0000313" key="1">
    <source>
        <dbReference type="EMBL" id="MBA0750637.1"/>
    </source>
</evidence>
<keyword evidence="2" id="KW-1185">Reference proteome</keyword>
<reference evidence="1 2" key="1">
    <citation type="journal article" date="2019" name="Genome Biol. Evol.">
        <title>Insights into the evolution of the New World diploid cottons (Gossypium, subgenus Houzingenia) based on genome sequencing.</title>
        <authorList>
            <person name="Grover C.E."/>
            <person name="Arick M.A. 2nd"/>
            <person name="Thrash A."/>
            <person name="Conover J.L."/>
            <person name="Sanders W.S."/>
            <person name="Peterson D.G."/>
            <person name="Frelichowski J.E."/>
            <person name="Scheffler J.A."/>
            <person name="Scheffler B.E."/>
            <person name="Wendel J.F."/>
        </authorList>
    </citation>
    <scope>NUCLEOTIDE SEQUENCE [LARGE SCALE GENOMIC DNA]</scope>
    <source>
        <strain evidence="1">5</strain>
        <tissue evidence="1">Leaf</tissue>
    </source>
</reference>
<accession>A0A7J9CQ67</accession>
<dbReference type="AlphaFoldDB" id="A0A7J9CQ67"/>
<sequence>MIEWHCFFGPSWGIPQNKHARIYLTDQNHAGDAHKCTYQ</sequence>
<comment type="caution">
    <text evidence="1">The sequence shown here is derived from an EMBL/GenBank/DDBJ whole genome shotgun (WGS) entry which is preliminary data.</text>
</comment>
<proteinExistence type="predicted"/>
<protein>
    <submittedName>
        <fullName evidence="1">Uncharacterized protein</fullName>
    </submittedName>
</protein>